<accession>A0A3P1T225</accession>
<dbReference type="InterPro" id="IPR008995">
    <property type="entry name" value="Mo/tungstate-bd_C_term_dom"/>
</dbReference>
<dbReference type="RefSeq" id="WP_124845800.1">
    <property type="nucleotide sequence ID" value="NZ_RQZG01000020.1"/>
</dbReference>
<dbReference type="PANTHER" id="PTHR42781:SF4">
    <property type="entry name" value="SPERMIDINE_PUTRESCINE IMPORT ATP-BINDING PROTEIN POTA"/>
    <property type="match status" value="1"/>
</dbReference>
<dbReference type="EMBL" id="RQZG01000020">
    <property type="protein sequence ID" value="RRD03404.1"/>
    <property type="molecule type" value="Genomic_DNA"/>
</dbReference>
<dbReference type="AlphaFoldDB" id="A0A3P1T225"/>
<dbReference type="Gene3D" id="2.40.50.100">
    <property type="match status" value="1"/>
</dbReference>
<dbReference type="InterPro" id="IPR027417">
    <property type="entry name" value="P-loop_NTPase"/>
</dbReference>
<dbReference type="PROSITE" id="PS50893">
    <property type="entry name" value="ABC_TRANSPORTER_2"/>
    <property type="match status" value="1"/>
</dbReference>
<sequence length="360" mass="37893">MTDLLRVAAELRQRDIRLELNLSEGQRVAVIGPNGAGKSTLLDLIAGVLRPTAGAVWLRGEEISGPHRHLPPHRRRISYVEQHSLLFPHLDVLGNVAFGPRSRGASVKQARRRALTELAAVQCEDLVGCRADQLSGGQAQRVALARALAVDPDIVLLDEPFAALDARVAPELRRLLRERLAGQATVLVTHDLMDVVALADQVVELSRGRVVADGVVDELIQAPSTPFLADFVGVNLLHGRGDGNRVWLTEGVAVVGSGDVGMGPARAVFAPAAVALFPHAPHGSPRNQLTAEVVAVEDRHLGQRVTLELAGQRFTADVTAAAAAELGLAPGGRVVAVIKATEVTVHPGGGPSRPAPGSCG</sequence>
<proteinExistence type="predicted"/>
<evidence type="ECO:0000256" key="1">
    <source>
        <dbReference type="ARBA" id="ARBA00022448"/>
    </source>
</evidence>
<keyword evidence="3" id="KW-0547">Nucleotide-binding</keyword>
<dbReference type="Gene3D" id="3.40.50.300">
    <property type="entry name" value="P-loop containing nucleotide triphosphate hydrolases"/>
    <property type="match status" value="1"/>
</dbReference>
<keyword evidence="2 5" id="KW-0500">Molybdenum</keyword>
<evidence type="ECO:0000313" key="9">
    <source>
        <dbReference type="Proteomes" id="UP000280819"/>
    </source>
</evidence>
<dbReference type="GO" id="GO:0015689">
    <property type="term" value="P:molybdate ion transport"/>
    <property type="evidence" value="ECO:0007669"/>
    <property type="project" value="InterPro"/>
</dbReference>
<gene>
    <name evidence="8" type="ORF">EII34_14035</name>
</gene>
<dbReference type="InterPro" id="IPR050093">
    <property type="entry name" value="ABC_SmlMolc_Importer"/>
</dbReference>
<dbReference type="InterPro" id="IPR017871">
    <property type="entry name" value="ABC_transporter-like_CS"/>
</dbReference>
<evidence type="ECO:0000256" key="5">
    <source>
        <dbReference type="PROSITE-ProRule" id="PRU01213"/>
    </source>
</evidence>
<keyword evidence="4 8" id="KW-0067">ATP-binding</keyword>
<dbReference type="InterPro" id="IPR005116">
    <property type="entry name" value="Transp-assoc_OB_typ1"/>
</dbReference>
<protein>
    <submittedName>
        <fullName evidence="8">ATP-binding cassette domain-containing protein</fullName>
    </submittedName>
</protein>
<dbReference type="SUPFAM" id="SSF50331">
    <property type="entry name" value="MOP-like"/>
    <property type="match status" value="1"/>
</dbReference>
<organism evidence="8 9">
    <name type="scientific">Arachnia propionica</name>
    <dbReference type="NCBI Taxonomy" id="1750"/>
    <lineage>
        <taxon>Bacteria</taxon>
        <taxon>Bacillati</taxon>
        <taxon>Actinomycetota</taxon>
        <taxon>Actinomycetes</taxon>
        <taxon>Propionibacteriales</taxon>
        <taxon>Propionibacteriaceae</taxon>
        <taxon>Arachnia</taxon>
    </lineage>
</organism>
<evidence type="ECO:0000259" key="6">
    <source>
        <dbReference type="PROSITE" id="PS50893"/>
    </source>
</evidence>
<feature type="domain" description="Mop" evidence="7">
    <location>
        <begin position="282"/>
        <end position="347"/>
    </location>
</feature>
<keyword evidence="1" id="KW-0813">Transport</keyword>
<feature type="domain" description="ABC transporter" evidence="6">
    <location>
        <begin position="11"/>
        <end position="232"/>
    </location>
</feature>
<comment type="caution">
    <text evidence="8">The sequence shown here is derived from an EMBL/GenBank/DDBJ whole genome shotgun (WGS) entry which is preliminary data.</text>
</comment>
<dbReference type="InterPro" id="IPR003593">
    <property type="entry name" value="AAA+_ATPase"/>
</dbReference>
<dbReference type="Pfam" id="PF03459">
    <property type="entry name" value="TOBE"/>
    <property type="match status" value="1"/>
</dbReference>
<name>A0A3P1T225_9ACTN</name>
<evidence type="ECO:0000256" key="4">
    <source>
        <dbReference type="ARBA" id="ARBA00022840"/>
    </source>
</evidence>
<dbReference type="SUPFAM" id="SSF52540">
    <property type="entry name" value="P-loop containing nucleoside triphosphate hydrolases"/>
    <property type="match status" value="1"/>
</dbReference>
<dbReference type="InterPro" id="IPR004606">
    <property type="entry name" value="Mop_domain"/>
</dbReference>
<evidence type="ECO:0000313" key="8">
    <source>
        <dbReference type="EMBL" id="RRD03404.1"/>
    </source>
</evidence>
<dbReference type="Pfam" id="PF00005">
    <property type="entry name" value="ABC_tran"/>
    <property type="match status" value="1"/>
</dbReference>
<dbReference type="OrthoDB" id="3180400at2"/>
<dbReference type="SMART" id="SM00382">
    <property type="entry name" value="AAA"/>
    <property type="match status" value="1"/>
</dbReference>
<evidence type="ECO:0000259" key="7">
    <source>
        <dbReference type="PROSITE" id="PS51866"/>
    </source>
</evidence>
<evidence type="ECO:0000256" key="3">
    <source>
        <dbReference type="ARBA" id="ARBA00022741"/>
    </source>
</evidence>
<reference evidence="8 9" key="1">
    <citation type="submission" date="2018-11" db="EMBL/GenBank/DDBJ databases">
        <title>Genomes From Bacteria Associated with the Canine Oral Cavity: a Test Case for Automated Genome-Based Taxonomic Assignment.</title>
        <authorList>
            <person name="Coil D.A."/>
            <person name="Jospin G."/>
            <person name="Darling A.E."/>
            <person name="Wallis C."/>
            <person name="Davis I.J."/>
            <person name="Harris S."/>
            <person name="Eisen J.A."/>
            <person name="Holcombe L.J."/>
            <person name="O'Flynn C."/>
        </authorList>
    </citation>
    <scope>NUCLEOTIDE SEQUENCE [LARGE SCALE GENOMIC DNA]</scope>
    <source>
        <strain evidence="8 9">OH887_COT-365</strain>
    </source>
</reference>
<dbReference type="GO" id="GO:0016887">
    <property type="term" value="F:ATP hydrolysis activity"/>
    <property type="evidence" value="ECO:0007669"/>
    <property type="project" value="InterPro"/>
</dbReference>
<evidence type="ECO:0000256" key="2">
    <source>
        <dbReference type="ARBA" id="ARBA00022505"/>
    </source>
</evidence>
<dbReference type="Proteomes" id="UP000280819">
    <property type="component" value="Unassembled WGS sequence"/>
</dbReference>
<dbReference type="InterPro" id="IPR003439">
    <property type="entry name" value="ABC_transporter-like_ATP-bd"/>
</dbReference>
<dbReference type="PROSITE" id="PS51866">
    <property type="entry name" value="MOP"/>
    <property type="match status" value="1"/>
</dbReference>
<dbReference type="PROSITE" id="PS00211">
    <property type="entry name" value="ABC_TRANSPORTER_1"/>
    <property type="match status" value="1"/>
</dbReference>
<dbReference type="NCBIfam" id="TIGR00638">
    <property type="entry name" value="Mop"/>
    <property type="match status" value="1"/>
</dbReference>
<dbReference type="PANTHER" id="PTHR42781">
    <property type="entry name" value="SPERMIDINE/PUTRESCINE IMPORT ATP-BINDING PROTEIN POTA"/>
    <property type="match status" value="1"/>
</dbReference>
<dbReference type="GO" id="GO:0005524">
    <property type="term" value="F:ATP binding"/>
    <property type="evidence" value="ECO:0007669"/>
    <property type="project" value="UniProtKB-KW"/>
</dbReference>